<organism evidence="2">
    <name type="scientific">[Clostridium] nexile</name>
    <dbReference type="NCBI Taxonomy" id="29361"/>
    <lineage>
        <taxon>Bacteria</taxon>
        <taxon>Bacillati</taxon>
        <taxon>Bacillota</taxon>
        <taxon>Clostridia</taxon>
        <taxon>Lachnospirales</taxon>
        <taxon>Lachnospiraceae</taxon>
        <taxon>Tyzzerella</taxon>
    </lineage>
</organism>
<feature type="transmembrane region" description="Helical" evidence="1">
    <location>
        <begin position="6"/>
        <end position="25"/>
    </location>
</feature>
<keyword evidence="1" id="KW-0472">Membrane</keyword>
<name>A0A6N2TCD5_9FIRM</name>
<keyword evidence="1" id="KW-1133">Transmembrane helix</keyword>
<evidence type="ECO:0000256" key="1">
    <source>
        <dbReference type="SAM" id="Phobius"/>
    </source>
</evidence>
<accession>A0A6N2TCD5</accession>
<gene>
    <name evidence="2" type="ORF">CNLFYP112_01736</name>
</gene>
<keyword evidence="1" id="KW-0812">Transmembrane</keyword>
<dbReference type="AlphaFoldDB" id="A0A6N2TCD5"/>
<reference evidence="2" key="1">
    <citation type="submission" date="2019-11" db="EMBL/GenBank/DDBJ databases">
        <authorList>
            <person name="Feng L."/>
        </authorList>
    </citation>
    <scope>NUCLEOTIDE SEQUENCE</scope>
    <source>
        <strain evidence="2">CnexileLFYP112</strain>
    </source>
</reference>
<proteinExistence type="predicted"/>
<evidence type="ECO:0000313" key="2">
    <source>
        <dbReference type="EMBL" id="VYT03265.1"/>
    </source>
</evidence>
<protein>
    <submittedName>
        <fullName evidence="2">Uncharacterized protein</fullName>
    </submittedName>
</protein>
<dbReference type="EMBL" id="CACRTG010000011">
    <property type="protein sequence ID" value="VYT03265.1"/>
    <property type="molecule type" value="Genomic_DNA"/>
</dbReference>
<sequence length="42" mass="4680">MGFFAAFVQTIIKMVIVGAFAFGGIKLGRYLRKRKDDKEANA</sequence>